<dbReference type="AlphaFoldDB" id="A0A6C0C7W6"/>
<protein>
    <submittedName>
        <fullName evidence="1">Uncharacterized protein</fullName>
    </submittedName>
</protein>
<proteinExistence type="predicted"/>
<reference evidence="1" key="1">
    <citation type="journal article" date="2020" name="Nature">
        <title>Giant virus diversity and host interactions through global metagenomics.</title>
        <authorList>
            <person name="Schulz F."/>
            <person name="Roux S."/>
            <person name="Paez-Espino D."/>
            <person name="Jungbluth S."/>
            <person name="Walsh D.A."/>
            <person name="Denef V.J."/>
            <person name="McMahon K.D."/>
            <person name="Konstantinidis K.T."/>
            <person name="Eloe-Fadrosh E.A."/>
            <person name="Kyrpides N.C."/>
            <person name="Woyke T."/>
        </authorList>
    </citation>
    <scope>NUCLEOTIDE SEQUENCE</scope>
    <source>
        <strain evidence="1">GVMAG-M-3300020192-26</strain>
    </source>
</reference>
<organism evidence="1">
    <name type="scientific">viral metagenome</name>
    <dbReference type="NCBI Taxonomy" id="1070528"/>
    <lineage>
        <taxon>unclassified sequences</taxon>
        <taxon>metagenomes</taxon>
        <taxon>organismal metagenomes</taxon>
    </lineage>
</organism>
<evidence type="ECO:0000313" key="1">
    <source>
        <dbReference type="EMBL" id="QHT00423.1"/>
    </source>
</evidence>
<dbReference type="EMBL" id="MN739355">
    <property type="protein sequence ID" value="QHT00423.1"/>
    <property type="molecule type" value="Genomic_DNA"/>
</dbReference>
<accession>A0A6C0C7W6</accession>
<sequence length="166" mass="19505">MEEMIFLIIKDNVEYSRGYSESVVKLENQLKESYNCKSAVKLENQLKESYNCKFAIIANSGLTAISTVYKGTYLKYCKDHVNLIYSNELYTETQDVILSFKQYYFKDANTESFEITESESLLTTFFDKYFGQINILFFESSSNPHSYVFLTLILSRDYANYLRYCM</sequence>
<name>A0A6C0C7W6_9ZZZZ</name>